<dbReference type="GO" id="GO:0016887">
    <property type="term" value="F:ATP hydrolysis activity"/>
    <property type="evidence" value="ECO:0007669"/>
    <property type="project" value="InterPro"/>
</dbReference>
<dbReference type="AlphaFoldDB" id="A0A5E4REQ7"/>
<dbReference type="InterPro" id="IPR001482">
    <property type="entry name" value="T2SS/T4SS_dom"/>
</dbReference>
<accession>A0A5E4REQ7</accession>
<dbReference type="InterPro" id="IPR027417">
    <property type="entry name" value="P-loop_NTPase"/>
</dbReference>
<evidence type="ECO:0000313" key="4">
    <source>
        <dbReference type="Proteomes" id="UP000337189"/>
    </source>
</evidence>
<sequence>MSATTQSLLLSPAVATPERTTARASNLSPGVGPHYAELKRRMHEMVLERVELEKLARLTELQVKTELALLIDRVVGEQNVLVNEAERRQLGSDIYDEMFGLGPLEPLLRDATISDILVNTHRRTFVERFGRLEATDITFYDDAHLMKIIEKIVSRVGRRIDESSPMVDARLPDGSRVNAIIPPSAIDGPLLSIRRFGSTPLQMADILRLGTLIEPMAQVLTALVAAKVNILVSGGTGSGKTTLLNILSASIPDTERVVTIEDAAELQLDQQHVLRLETRPPNIEGKGEITQRTLVRNALRMRPDRIILGEVRGAEALDMLNAMNTGHEGSLATVHANSPRDALTRLENMVSMSGVPLPSRAMRQQIASAITVIVQTARLTDGRRRLTSLQEITGMEGEIITMQELFTFKRTGVERDGTVRGYFCASGVRPRFAERLQTYGMALPDAIYDPSRRYEV</sequence>
<dbReference type="PANTHER" id="PTHR30486">
    <property type="entry name" value="TWITCHING MOTILITY PROTEIN PILT"/>
    <property type="match status" value="1"/>
</dbReference>
<feature type="domain" description="Bacterial type II secretion system protein E" evidence="2">
    <location>
        <begin position="100"/>
        <end position="376"/>
    </location>
</feature>
<dbReference type="EMBL" id="CABPSJ010000001">
    <property type="protein sequence ID" value="VVD61313.1"/>
    <property type="molecule type" value="Genomic_DNA"/>
</dbReference>
<dbReference type="Pfam" id="PF00437">
    <property type="entry name" value="T2SSE"/>
    <property type="match status" value="1"/>
</dbReference>
<name>A0A5E4REQ7_9BURK</name>
<dbReference type="Gene3D" id="3.30.450.380">
    <property type="match status" value="1"/>
</dbReference>
<dbReference type="CDD" id="cd01130">
    <property type="entry name" value="VirB11-like_ATPase"/>
    <property type="match status" value="1"/>
</dbReference>
<dbReference type="OrthoDB" id="9810761at2"/>
<organism evidence="3 4">
    <name type="scientific">Pandoraea communis</name>
    <dbReference type="NCBI Taxonomy" id="2508297"/>
    <lineage>
        <taxon>Bacteria</taxon>
        <taxon>Pseudomonadati</taxon>
        <taxon>Pseudomonadota</taxon>
        <taxon>Betaproteobacteria</taxon>
        <taxon>Burkholderiales</taxon>
        <taxon>Burkholderiaceae</taxon>
        <taxon>Pandoraea</taxon>
    </lineage>
</organism>
<comment type="similarity">
    <text evidence="1">Belongs to the GSP E family.</text>
</comment>
<evidence type="ECO:0000313" key="3">
    <source>
        <dbReference type="EMBL" id="VVD61313.1"/>
    </source>
</evidence>
<dbReference type="Gene3D" id="3.40.50.300">
    <property type="entry name" value="P-loop containing nucleotide triphosphate hydrolases"/>
    <property type="match status" value="1"/>
</dbReference>
<gene>
    <name evidence="3" type="ORF">PCO31110_00115</name>
</gene>
<reference evidence="3 4" key="1">
    <citation type="submission" date="2019-08" db="EMBL/GenBank/DDBJ databases">
        <authorList>
            <person name="Peeters C."/>
        </authorList>
    </citation>
    <scope>NUCLEOTIDE SEQUENCE [LARGE SCALE GENOMIC DNA]</scope>
    <source>
        <strain evidence="3 4">LMG 31110</strain>
    </source>
</reference>
<dbReference type="InterPro" id="IPR050921">
    <property type="entry name" value="T4SS_GSP_E_ATPase"/>
</dbReference>
<evidence type="ECO:0000259" key="2">
    <source>
        <dbReference type="Pfam" id="PF00437"/>
    </source>
</evidence>
<dbReference type="RefSeq" id="WP_150689385.1">
    <property type="nucleotide sequence ID" value="NZ_CABPSJ010000001.1"/>
</dbReference>
<protein>
    <submittedName>
        <fullName evidence="3">Type II secretion system protein E</fullName>
    </submittedName>
</protein>
<dbReference type="SUPFAM" id="SSF52540">
    <property type="entry name" value="P-loop containing nucleoside triphosphate hydrolases"/>
    <property type="match status" value="1"/>
</dbReference>
<proteinExistence type="inferred from homology"/>
<dbReference type="Proteomes" id="UP000337189">
    <property type="component" value="Unassembled WGS sequence"/>
</dbReference>
<evidence type="ECO:0000256" key="1">
    <source>
        <dbReference type="ARBA" id="ARBA00006611"/>
    </source>
</evidence>
<dbReference type="PANTHER" id="PTHR30486:SF15">
    <property type="entry name" value="TYPE II_IV SECRETION SYSTEM ATPASE"/>
    <property type="match status" value="1"/>
</dbReference>